<feature type="signal peptide" evidence="1">
    <location>
        <begin position="1"/>
        <end position="20"/>
    </location>
</feature>
<dbReference type="OrthoDB" id="192608at2759"/>
<feature type="chain" id="PRO_5008903440" evidence="1">
    <location>
        <begin position="21"/>
        <end position="79"/>
    </location>
</feature>
<evidence type="ECO:0000313" key="3">
    <source>
        <dbReference type="Proteomes" id="UP000094527"/>
    </source>
</evidence>
<keyword evidence="1" id="KW-0732">Signal</keyword>
<comment type="caution">
    <text evidence="2">The sequence shown here is derived from an EMBL/GenBank/DDBJ whole genome shotgun (WGS) entry which is preliminary data.</text>
</comment>
<sequence>MLTLIVPVLINFLVEPHLLGVPMTAHRKLLHDVSLQKLMKLDCSSEFRALMGQCTEMRVKLETVIKNSKSLTNRQWKRR</sequence>
<proteinExistence type="predicted"/>
<dbReference type="Proteomes" id="UP000094527">
    <property type="component" value="Unassembled WGS sequence"/>
</dbReference>
<organism evidence="2 3">
    <name type="scientific">Orchesella cincta</name>
    <name type="common">Springtail</name>
    <name type="synonym">Podura cincta</name>
    <dbReference type="NCBI Taxonomy" id="48709"/>
    <lineage>
        <taxon>Eukaryota</taxon>
        <taxon>Metazoa</taxon>
        <taxon>Ecdysozoa</taxon>
        <taxon>Arthropoda</taxon>
        <taxon>Hexapoda</taxon>
        <taxon>Collembola</taxon>
        <taxon>Entomobryomorpha</taxon>
        <taxon>Entomobryoidea</taxon>
        <taxon>Orchesellidae</taxon>
        <taxon>Orchesellinae</taxon>
        <taxon>Orchesella</taxon>
    </lineage>
</organism>
<evidence type="ECO:0000256" key="1">
    <source>
        <dbReference type="SAM" id="SignalP"/>
    </source>
</evidence>
<reference evidence="2 3" key="1">
    <citation type="journal article" date="2016" name="Genome Biol. Evol.">
        <title>Gene Family Evolution Reflects Adaptation to Soil Environmental Stressors in the Genome of the Collembolan Orchesella cincta.</title>
        <authorList>
            <person name="Faddeeva-Vakhrusheva A."/>
            <person name="Derks M.F."/>
            <person name="Anvar S.Y."/>
            <person name="Agamennone V."/>
            <person name="Suring W."/>
            <person name="Smit S."/>
            <person name="van Straalen N.M."/>
            <person name="Roelofs D."/>
        </authorList>
    </citation>
    <scope>NUCLEOTIDE SEQUENCE [LARGE SCALE GENOMIC DNA]</scope>
    <source>
        <tissue evidence="2">Mixed pool</tissue>
    </source>
</reference>
<name>A0A1D2M3Y1_ORCCI</name>
<accession>A0A1D2M3Y1</accession>
<dbReference type="AlphaFoldDB" id="A0A1D2M3Y1"/>
<dbReference type="EMBL" id="LJIJ01004845">
    <property type="protein sequence ID" value="ODM87688.1"/>
    <property type="molecule type" value="Genomic_DNA"/>
</dbReference>
<evidence type="ECO:0000313" key="2">
    <source>
        <dbReference type="EMBL" id="ODM87688.1"/>
    </source>
</evidence>
<protein>
    <submittedName>
        <fullName evidence="2">HEAT repeat-containing protein 5A</fullName>
    </submittedName>
</protein>
<keyword evidence="3" id="KW-1185">Reference proteome</keyword>
<gene>
    <name evidence="2" type="ORF">Ocin01_18998</name>
</gene>